<sequence>MDTNEKSARRNDAAKCTVEIKPVPLDLDAFMDYLLEEDAVIIEHLAK</sequence>
<organism evidence="1 2">
    <name type="scientific">Rhizobium metallidurans</name>
    <dbReference type="NCBI Taxonomy" id="1265931"/>
    <lineage>
        <taxon>Bacteria</taxon>
        <taxon>Pseudomonadati</taxon>
        <taxon>Pseudomonadota</taxon>
        <taxon>Alphaproteobacteria</taxon>
        <taxon>Hyphomicrobiales</taxon>
        <taxon>Rhizobiaceae</taxon>
        <taxon>Rhizobium/Agrobacterium group</taxon>
        <taxon>Rhizobium</taxon>
    </lineage>
</organism>
<dbReference type="AlphaFoldDB" id="A0A7W6GA18"/>
<evidence type="ECO:0000313" key="2">
    <source>
        <dbReference type="Proteomes" id="UP000582090"/>
    </source>
</evidence>
<proteinExistence type="predicted"/>
<dbReference type="RefSeq" id="WP_183899059.1">
    <property type="nucleotide sequence ID" value="NZ_JACIDW010000002.1"/>
</dbReference>
<keyword evidence="2" id="KW-1185">Reference proteome</keyword>
<gene>
    <name evidence="1" type="ORF">GGQ67_000964</name>
</gene>
<accession>A0A7W6GA18</accession>
<dbReference type="EMBL" id="JACIDW010000002">
    <property type="protein sequence ID" value="MBB3963339.1"/>
    <property type="molecule type" value="Genomic_DNA"/>
</dbReference>
<dbReference type="Proteomes" id="UP000582090">
    <property type="component" value="Unassembled WGS sequence"/>
</dbReference>
<protein>
    <submittedName>
        <fullName evidence="1">Uncharacterized protein</fullName>
    </submittedName>
</protein>
<evidence type="ECO:0000313" key="1">
    <source>
        <dbReference type="EMBL" id="MBB3963339.1"/>
    </source>
</evidence>
<name>A0A7W6GA18_9HYPH</name>
<comment type="caution">
    <text evidence="1">The sequence shown here is derived from an EMBL/GenBank/DDBJ whole genome shotgun (WGS) entry which is preliminary data.</text>
</comment>
<reference evidence="1 2" key="1">
    <citation type="submission" date="2020-08" db="EMBL/GenBank/DDBJ databases">
        <title>Genomic Encyclopedia of Type Strains, Phase IV (KMG-IV): sequencing the most valuable type-strain genomes for metagenomic binning, comparative biology and taxonomic classification.</title>
        <authorList>
            <person name="Goeker M."/>
        </authorList>
    </citation>
    <scope>NUCLEOTIDE SEQUENCE [LARGE SCALE GENOMIC DNA]</scope>
    <source>
        <strain evidence="1 2">DSM 26575</strain>
    </source>
</reference>